<dbReference type="EMBL" id="MPUK01000001">
    <property type="protein sequence ID" value="ONH69550.1"/>
    <property type="molecule type" value="Genomic_DNA"/>
</dbReference>
<dbReference type="STRING" id="36022.A0A061AIU2"/>
<accession>A0A061AIU2</accession>
<proteinExistence type="predicted"/>
<dbReference type="AlphaFoldDB" id="A0A061AIU2"/>
<name>A0A061AIU2_CYBFA</name>
<dbReference type="SUPFAM" id="SSF49785">
    <property type="entry name" value="Galactose-binding domain-like"/>
    <property type="match status" value="1"/>
</dbReference>
<dbReference type="EMBL" id="LK052886">
    <property type="protein sequence ID" value="CDR37444.1"/>
    <property type="molecule type" value="Genomic_DNA"/>
</dbReference>
<dbReference type="GO" id="GO:0005737">
    <property type="term" value="C:cytoplasm"/>
    <property type="evidence" value="ECO:0007669"/>
    <property type="project" value="UniProtKB-ARBA"/>
</dbReference>
<dbReference type="Gene3D" id="2.60.120.470">
    <property type="entry name" value="PITH domain"/>
    <property type="match status" value="1"/>
</dbReference>
<dbReference type="InterPro" id="IPR017937">
    <property type="entry name" value="Thioredoxin_CS"/>
</dbReference>
<dbReference type="SUPFAM" id="SSF52833">
    <property type="entry name" value="Thioredoxin-like"/>
    <property type="match status" value="1"/>
</dbReference>
<organism evidence="5">
    <name type="scientific">Cyberlindnera fabianii</name>
    <name type="common">Yeast</name>
    <name type="synonym">Hansenula fabianii</name>
    <dbReference type="NCBI Taxonomy" id="36022"/>
    <lineage>
        <taxon>Eukaryota</taxon>
        <taxon>Fungi</taxon>
        <taxon>Dikarya</taxon>
        <taxon>Ascomycota</taxon>
        <taxon>Saccharomycotina</taxon>
        <taxon>Saccharomycetes</taxon>
        <taxon>Phaffomycetales</taxon>
        <taxon>Phaffomycetaceae</taxon>
        <taxon>Cyberlindnera</taxon>
    </lineage>
</organism>
<dbReference type="Gene3D" id="3.40.30.10">
    <property type="entry name" value="Glutaredoxin"/>
    <property type="match status" value="1"/>
</dbReference>
<dbReference type="PANTHER" id="PTHR46115">
    <property type="entry name" value="THIOREDOXIN-LIKE PROTEIN 1"/>
    <property type="match status" value="1"/>
</dbReference>
<dbReference type="InterPro" id="IPR037047">
    <property type="entry name" value="PITH_dom_sf"/>
</dbReference>
<reference evidence="6" key="3">
    <citation type="submission" date="2017-01" db="EMBL/GenBank/DDBJ databases">
        <authorList>
            <person name="Mah S.A."/>
            <person name="Swanson W.J."/>
            <person name="Moy G.W."/>
            <person name="Vacquier V.D."/>
        </authorList>
    </citation>
    <scope>NUCLEOTIDE SEQUENCE [LARGE SCALE GENOMIC DNA]</scope>
    <source>
        <strain evidence="6">65</strain>
    </source>
</reference>
<feature type="domain" description="Thioredoxin" evidence="3">
    <location>
        <begin position="1"/>
        <end position="106"/>
    </location>
</feature>
<keyword evidence="1" id="KW-1015">Disulfide bond</keyword>
<dbReference type="Pfam" id="PF06201">
    <property type="entry name" value="PITH"/>
    <property type="match status" value="1"/>
</dbReference>
<dbReference type="InterPro" id="IPR008979">
    <property type="entry name" value="Galactose-bd-like_sf"/>
</dbReference>
<evidence type="ECO:0000256" key="2">
    <source>
        <dbReference type="SAM" id="MobiDB-lite"/>
    </source>
</evidence>
<dbReference type="OMA" id="PIFEMFP"/>
<reference evidence="5" key="1">
    <citation type="journal article" date="2014" name="Genome Announc.">
        <title>Genome sequence of the yeast Cyberlindnera fabianii (Hansenula fabianii).</title>
        <authorList>
            <person name="Freel K.C."/>
            <person name="Sarilar V."/>
            <person name="Neuveglise C."/>
            <person name="Devillers H."/>
            <person name="Friedrich A."/>
            <person name="Schacherer J."/>
        </authorList>
    </citation>
    <scope>NUCLEOTIDE SEQUENCE</scope>
    <source>
        <strain evidence="5">YJS4271</strain>
    </source>
</reference>
<feature type="compositionally biased region" description="Low complexity" evidence="2">
    <location>
        <begin position="118"/>
        <end position="128"/>
    </location>
</feature>
<dbReference type="PROSITE" id="PS00194">
    <property type="entry name" value="THIOREDOXIN_1"/>
    <property type="match status" value="1"/>
</dbReference>
<feature type="compositionally biased region" description="Basic and acidic residues" evidence="2">
    <location>
        <begin position="104"/>
        <end position="116"/>
    </location>
</feature>
<dbReference type="InterPro" id="IPR013766">
    <property type="entry name" value="Thioredoxin_domain"/>
</dbReference>
<evidence type="ECO:0000259" key="3">
    <source>
        <dbReference type="PROSITE" id="PS51352"/>
    </source>
</evidence>
<evidence type="ECO:0000313" key="6">
    <source>
        <dbReference type="EMBL" id="ONH69550.1"/>
    </source>
</evidence>
<dbReference type="InterPro" id="IPR010400">
    <property type="entry name" value="PITH_dom"/>
</dbReference>
<dbReference type="PROSITE" id="PS51532">
    <property type="entry name" value="PITH"/>
    <property type="match status" value="1"/>
</dbReference>
<evidence type="ECO:0000256" key="1">
    <source>
        <dbReference type="ARBA" id="ARBA00023157"/>
    </source>
</evidence>
<evidence type="ECO:0000313" key="7">
    <source>
        <dbReference type="Proteomes" id="UP000189513"/>
    </source>
</evidence>
<sequence length="314" mass="35170">MADIPYLSSKTELDDYIEQCDALILYFTAVWCGPCRAIAPVMQQLYSTHTNVEIVKVDLDTQRQIVSQYKITAVPTFVALQKGKEVDRIQGANVEKTYQMVKTLSEKEPQSKRRDTNASTSGATSGASENDSQAVEKYAGKGHKLLNKTVLFGEFEALNALPVKGNTDLKNIVREKPDSSDTGIYSDADSQLLVHVPLTNVCKVSSILIKAKKHENTQLPDKIKVWANRTSIISFEDTESINALHSETDIDGWDDQGWYELKLKFVRFQKVTSLDLLLEGEDEDEHTVIDRILIIGLDGEAKNQGKIEKLDHDH</sequence>
<dbReference type="Proteomes" id="UP000189513">
    <property type="component" value="Unassembled WGS sequence"/>
</dbReference>
<feature type="domain" description="PITH" evidence="4">
    <location>
        <begin position="135"/>
        <end position="314"/>
    </location>
</feature>
<dbReference type="CDD" id="cd02947">
    <property type="entry name" value="TRX_family"/>
    <property type="match status" value="1"/>
</dbReference>
<keyword evidence="7" id="KW-1185">Reference proteome</keyword>
<dbReference type="Pfam" id="PF00085">
    <property type="entry name" value="Thioredoxin"/>
    <property type="match status" value="1"/>
</dbReference>
<dbReference type="VEuPathDB" id="FungiDB:BON22_0373"/>
<evidence type="ECO:0000313" key="5">
    <source>
        <dbReference type="EMBL" id="CDR37444.1"/>
    </source>
</evidence>
<evidence type="ECO:0000259" key="4">
    <source>
        <dbReference type="PROSITE" id="PS51532"/>
    </source>
</evidence>
<reference evidence="7" key="2">
    <citation type="journal article" date="2017" name="Genome Announc.">
        <title>Genome sequences of Cyberlindnera fabianii 65, Pichia kudriavzevii 129, and Saccharomyces cerevisiae 131 isolated from fermented masau fruits in Zimbabwe.</title>
        <authorList>
            <person name="van Rijswijck I.M.H."/>
            <person name="Derks M.F.L."/>
            <person name="Abee T."/>
            <person name="de Ridder D."/>
            <person name="Smid E.J."/>
        </authorList>
    </citation>
    <scope>NUCLEOTIDE SEQUENCE [LARGE SCALE GENOMIC DNA]</scope>
    <source>
        <strain evidence="7">65</strain>
    </source>
</reference>
<dbReference type="PROSITE" id="PS51352">
    <property type="entry name" value="THIOREDOXIN_2"/>
    <property type="match status" value="1"/>
</dbReference>
<dbReference type="InterPro" id="IPR036249">
    <property type="entry name" value="Thioredoxin-like_sf"/>
</dbReference>
<gene>
    <name evidence="6" type="ORF">BON22_0373</name>
    <name evidence="5" type="ORF">CYFA0S_01e10704g</name>
</gene>
<protein>
    <submittedName>
        <fullName evidence="5">CYFA0S01e10704g1_1</fullName>
    </submittedName>
    <submittedName>
        <fullName evidence="6">Thioredoxin-like protein 1</fullName>
    </submittedName>
</protein>
<dbReference type="OrthoDB" id="2121326at2759"/>
<feature type="region of interest" description="Disordered" evidence="2">
    <location>
        <begin position="103"/>
        <end position="133"/>
    </location>
</feature>